<accession>A0A0F8XRR4</accession>
<organism evidence="1">
    <name type="scientific">marine sediment metagenome</name>
    <dbReference type="NCBI Taxonomy" id="412755"/>
    <lineage>
        <taxon>unclassified sequences</taxon>
        <taxon>metagenomes</taxon>
        <taxon>ecological metagenomes</taxon>
    </lineage>
</organism>
<proteinExistence type="predicted"/>
<sequence length="62" mass="6893">MKMPALCPMSFASNNTIDCFGSSCPWWCGSEDEGECSVKNIALVLNMLLATVAEWDEEEEEE</sequence>
<name>A0A0F8XRR4_9ZZZZ</name>
<dbReference type="EMBL" id="LAZR01057632">
    <property type="protein sequence ID" value="KKK71658.1"/>
    <property type="molecule type" value="Genomic_DNA"/>
</dbReference>
<evidence type="ECO:0000313" key="1">
    <source>
        <dbReference type="EMBL" id="KKK71658.1"/>
    </source>
</evidence>
<protein>
    <submittedName>
        <fullName evidence="1">Uncharacterized protein</fullName>
    </submittedName>
</protein>
<dbReference type="AlphaFoldDB" id="A0A0F8XRR4"/>
<comment type="caution">
    <text evidence="1">The sequence shown here is derived from an EMBL/GenBank/DDBJ whole genome shotgun (WGS) entry which is preliminary data.</text>
</comment>
<feature type="non-terminal residue" evidence="1">
    <location>
        <position position="62"/>
    </location>
</feature>
<gene>
    <name evidence="1" type="ORF">LCGC14_2911730</name>
</gene>
<reference evidence="1" key="1">
    <citation type="journal article" date="2015" name="Nature">
        <title>Complex archaea that bridge the gap between prokaryotes and eukaryotes.</title>
        <authorList>
            <person name="Spang A."/>
            <person name="Saw J.H."/>
            <person name="Jorgensen S.L."/>
            <person name="Zaremba-Niedzwiedzka K."/>
            <person name="Martijn J."/>
            <person name="Lind A.E."/>
            <person name="van Eijk R."/>
            <person name="Schleper C."/>
            <person name="Guy L."/>
            <person name="Ettema T.J."/>
        </authorList>
    </citation>
    <scope>NUCLEOTIDE SEQUENCE</scope>
</reference>